<evidence type="ECO:0000313" key="16">
    <source>
        <dbReference type="RefSeq" id="XP_014671150.1"/>
    </source>
</evidence>
<keyword evidence="6" id="KW-0507">mRNA processing</keyword>
<evidence type="ECO:0000259" key="14">
    <source>
        <dbReference type="SMART" id="SM01124"/>
    </source>
</evidence>
<reference evidence="16" key="1">
    <citation type="submission" date="2025-08" db="UniProtKB">
        <authorList>
            <consortium name="RefSeq"/>
        </authorList>
    </citation>
    <scope>IDENTIFICATION</scope>
</reference>
<accession>A0ABM1EG29</accession>
<keyword evidence="10" id="KW-0408">Iron</keyword>
<evidence type="ECO:0000256" key="7">
    <source>
        <dbReference type="ARBA" id="ARBA00022723"/>
    </source>
</evidence>
<dbReference type="SUPFAM" id="SSF56300">
    <property type="entry name" value="Metallo-dependent phosphatases"/>
    <property type="match status" value="1"/>
</dbReference>
<evidence type="ECO:0000256" key="10">
    <source>
        <dbReference type="ARBA" id="ARBA00023004"/>
    </source>
</evidence>
<dbReference type="SMART" id="SM01124">
    <property type="entry name" value="DBR1"/>
    <property type="match status" value="1"/>
</dbReference>
<name>A0ABM1EG29_PRICU</name>
<keyword evidence="15" id="KW-1185">Reference proteome</keyword>
<evidence type="ECO:0000256" key="11">
    <source>
        <dbReference type="ARBA" id="ARBA00023211"/>
    </source>
</evidence>
<evidence type="ECO:0000256" key="5">
    <source>
        <dbReference type="ARBA" id="ARBA00006045"/>
    </source>
</evidence>
<dbReference type="Proteomes" id="UP000695022">
    <property type="component" value="Unplaced"/>
</dbReference>
<proteinExistence type="inferred from homology"/>
<keyword evidence="7" id="KW-0479">Metal-binding</keyword>
<evidence type="ECO:0000256" key="12">
    <source>
        <dbReference type="ARBA" id="ARBA00023242"/>
    </source>
</evidence>
<evidence type="ECO:0000256" key="9">
    <source>
        <dbReference type="ARBA" id="ARBA00022833"/>
    </source>
</evidence>
<sequence length="585" mass="65570">MKFAVEGCCHGELDKIYETIEYIEKRDDIKIDLLICCGDFQAVRNRSDLRCMAVPPKFQKLNTFYKYYSGEKKAPILTLFIGGNHEASNYLGELPYGGWVAPNIYYMGYAGVVRFGGLRIAGITGIFKGHDYLKGHFEKPPYGEDTKRSVYHVRNLEVFRLKQLTEDIDICISHDWPRGIYNHGNTAQLLRNKPFFREEVETNKLGSWPAQELMDKLQPTYWFSAHLHVKFAAVVQYENEESDQGQKTTKFLALDKCLPRRKFLQVIDFKETENTRLELEYDKEWLAVLQNTNHLLNTTRVTQYMPGPGCGGRHNFTPSEAELRRVDQALGGNYAVPKNFQQTVPPHSIANPDAQKSVAPVCMVNPQTVVLCQKLGLDDPHSLLMGQSMTSPIYYPFPMESPNADESNVTAGEPSDDTYASFNPDEITVDLEDDSSSSSGSPKLSHHSAPGGDMPQQIGLHDEQDTSGILSTELSDGEENASDSCCKPLAASSELRQGSNGDSRMREVEKDSDTNTSEVCLLAGSSTHTSVEILDHEHLEEKGTPVIPAASPKRDSEYVKVEGRQVKKFRRRNAAIYQAQSEDSS</sequence>
<comment type="subcellular location">
    <subcellularLocation>
        <location evidence="4">Nucleus</location>
    </subcellularLocation>
</comment>
<protein>
    <submittedName>
        <fullName evidence="16">Lariat debranching enzyme B-like</fullName>
    </submittedName>
</protein>
<dbReference type="GeneID" id="106811925"/>
<evidence type="ECO:0000256" key="4">
    <source>
        <dbReference type="ARBA" id="ARBA00004123"/>
    </source>
</evidence>
<keyword evidence="9" id="KW-0862">Zinc</keyword>
<evidence type="ECO:0000256" key="1">
    <source>
        <dbReference type="ARBA" id="ARBA00001936"/>
    </source>
</evidence>
<feature type="region of interest" description="Disordered" evidence="13">
    <location>
        <begin position="473"/>
        <end position="516"/>
    </location>
</feature>
<dbReference type="Gene3D" id="3.60.21.10">
    <property type="match status" value="1"/>
</dbReference>
<dbReference type="PANTHER" id="PTHR12849:SF0">
    <property type="entry name" value="LARIAT DEBRANCHING ENZYME"/>
    <property type="match status" value="1"/>
</dbReference>
<evidence type="ECO:0000256" key="8">
    <source>
        <dbReference type="ARBA" id="ARBA00022801"/>
    </source>
</evidence>
<dbReference type="PANTHER" id="PTHR12849">
    <property type="entry name" value="RNA LARIAT DEBRANCHING ENZYME"/>
    <property type="match status" value="1"/>
</dbReference>
<dbReference type="InterPro" id="IPR041816">
    <property type="entry name" value="Dbr1_N"/>
</dbReference>
<evidence type="ECO:0000256" key="6">
    <source>
        <dbReference type="ARBA" id="ARBA00022664"/>
    </source>
</evidence>
<organism evidence="15 16">
    <name type="scientific">Priapulus caudatus</name>
    <name type="common">Priapulid worm</name>
    <dbReference type="NCBI Taxonomy" id="37621"/>
    <lineage>
        <taxon>Eukaryota</taxon>
        <taxon>Metazoa</taxon>
        <taxon>Ecdysozoa</taxon>
        <taxon>Scalidophora</taxon>
        <taxon>Priapulida</taxon>
        <taxon>Priapulimorpha</taxon>
        <taxon>Priapulimorphida</taxon>
        <taxon>Priapulidae</taxon>
        <taxon>Priapulus</taxon>
    </lineage>
</organism>
<evidence type="ECO:0000256" key="13">
    <source>
        <dbReference type="SAM" id="MobiDB-lite"/>
    </source>
</evidence>
<feature type="region of interest" description="Disordered" evidence="13">
    <location>
        <begin position="396"/>
        <end position="460"/>
    </location>
</feature>
<gene>
    <name evidence="16" type="primary">LOC106811925</name>
</gene>
<feature type="compositionally biased region" description="Basic and acidic residues" evidence="13">
    <location>
        <begin position="503"/>
        <end position="513"/>
    </location>
</feature>
<dbReference type="InterPro" id="IPR004843">
    <property type="entry name" value="Calcineurin-like_PHP"/>
</dbReference>
<dbReference type="InterPro" id="IPR007708">
    <property type="entry name" value="DBR1_C"/>
</dbReference>
<comment type="cofactor">
    <cofactor evidence="3">
        <name>Fe(2+)</name>
        <dbReference type="ChEBI" id="CHEBI:29033"/>
    </cofactor>
</comment>
<dbReference type="InterPro" id="IPR029052">
    <property type="entry name" value="Metallo-depent_PP-like"/>
</dbReference>
<keyword evidence="11" id="KW-0464">Manganese</keyword>
<comment type="cofactor">
    <cofactor evidence="2">
        <name>Zn(2+)</name>
        <dbReference type="ChEBI" id="CHEBI:29105"/>
    </cofactor>
</comment>
<feature type="region of interest" description="Disordered" evidence="13">
    <location>
        <begin position="537"/>
        <end position="559"/>
    </location>
</feature>
<dbReference type="Pfam" id="PF00149">
    <property type="entry name" value="Metallophos"/>
    <property type="match status" value="1"/>
</dbReference>
<dbReference type="Pfam" id="PF05011">
    <property type="entry name" value="DBR1"/>
    <property type="match status" value="1"/>
</dbReference>
<dbReference type="RefSeq" id="XP_014671150.1">
    <property type="nucleotide sequence ID" value="XM_014815664.1"/>
</dbReference>
<dbReference type="CDD" id="cd00844">
    <property type="entry name" value="MPP_Dbr1_N"/>
    <property type="match status" value="1"/>
</dbReference>
<keyword evidence="8" id="KW-0378">Hydrolase</keyword>
<comment type="cofactor">
    <cofactor evidence="1">
        <name>Mn(2+)</name>
        <dbReference type="ChEBI" id="CHEBI:29035"/>
    </cofactor>
</comment>
<feature type="domain" description="Lariat debranching enzyme C-terminal" evidence="14">
    <location>
        <begin position="238"/>
        <end position="381"/>
    </location>
</feature>
<comment type="similarity">
    <text evidence="5">Belongs to the lariat debranching enzyme family.</text>
</comment>
<evidence type="ECO:0000313" key="15">
    <source>
        <dbReference type="Proteomes" id="UP000695022"/>
    </source>
</evidence>
<evidence type="ECO:0000256" key="2">
    <source>
        <dbReference type="ARBA" id="ARBA00001947"/>
    </source>
</evidence>
<evidence type="ECO:0000256" key="3">
    <source>
        <dbReference type="ARBA" id="ARBA00001954"/>
    </source>
</evidence>
<keyword evidence="12" id="KW-0539">Nucleus</keyword>